<sequence>MRKTAVFTVVFTFVALMVSGCGSASAPAAAPDNGNVNLTDYSDNDGTKAKVVLTGAIGDYGDAVSLTSNGDAHGRRTDIDLTVNVNEVDVKDHCGPGAKFLSQTIVITGPGTVG</sequence>
<organism evidence="2 3">
    <name type="scientific">Amycolatopsis saalfeldensis</name>
    <dbReference type="NCBI Taxonomy" id="394193"/>
    <lineage>
        <taxon>Bacteria</taxon>
        <taxon>Bacillati</taxon>
        <taxon>Actinomycetota</taxon>
        <taxon>Actinomycetes</taxon>
        <taxon>Pseudonocardiales</taxon>
        <taxon>Pseudonocardiaceae</taxon>
        <taxon>Amycolatopsis</taxon>
    </lineage>
</organism>
<name>A0A1H8Y611_9PSEU</name>
<feature type="chain" id="PRO_5038620181" evidence="1">
    <location>
        <begin position="31"/>
        <end position="114"/>
    </location>
</feature>
<gene>
    <name evidence="2" type="ORF">SAMN04489732_111195</name>
</gene>
<dbReference type="PROSITE" id="PS51257">
    <property type="entry name" value="PROKAR_LIPOPROTEIN"/>
    <property type="match status" value="1"/>
</dbReference>
<dbReference type="EMBL" id="FOEF01000011">
    <property type="protein sequence ID" value="SEP47720.1"/>
    <property type="molecule type" value="Genomic_DNA"/>
</dbReference>
<reference evidence="3" key="1">
    <citation type="submission" date="2016-10" db="EMBL/GenBank/DDBJ databases">
        <authorList>
            <person name="Varghese N."/>
            <person name="Submissions S."/>
        </authorList>
    </citation>
    <scope>NUCLEOTIDE SEQUENCE [LARGE SCALE GENOMIC DNA]</scope>
    <source>
        <strain evidence="3">DSM 44993</strain>
    </source>
</reference>
<dbReference type="AlphaFoldDB" id="A0A1H8Y611"/>
<evidence type="ECO:0000313" key="3">
    <source>
        <dbReference type="Proteomes" id="UP000198582"/>
    </source>
</evidence>
<feature type="signal peptide" evidence="1">
    <location>
        <begin position="1"/>
        <end position="30"/>
    </location>
</feature>
<dbReference type="RefSeq" id="WP_091620342.1">
    <property type="nucleotide sequence ID" value="NZ_FOEF01000011.1"/>
</dbReference>
<protein>
    <submittedName>
        <fullName evidence="2">Uncharacterized protein</fullName>
    </submittedName>
</protein>
<accession>A0A1H8Y611</accession>
<dbReference type="OrthoDB" id="3854947at2"/>
<keyword evidence="3" id="KW-1185">Reference proteome</keyword>
<evidence type="ECO:0000313" key="2">
    <source>
        <dbReference type="EMBL" id="SEP47720.1"/>
    </source>
</evidence>
<keyword evidence="1" id="KW-0732">Signal</keyword>
<evidence type="ECO:0000256" key="1">
    <source>
        <dbReference type="SAM" id="SignalP"/>
    </source>
</evidence>
<proteinExistence type="predicted"/>
<dbReference type="Proteomes" id="UP000198582">
    <property type="component" value="Unassembled WGS sequence"/>
</dbReference>